<organism evidence="3 4">
    <name type="scientific">Aureococcus anophagefferens</name>
    <name type="common">Harmful bloom alga</name>
    <dbReference type="NCBI Taxonomy" id="44056"/>
    <lineage>
        <taxon>Eukaryota</taxon>
        <taxon>Sar</taxon>
        <taxon>Stramenopiles</taxon>
        <taxon>Ochrophyta</taxon>
        <taxon>Pelagophyceae</taxon>
        <taxon>Pelagomonadales</taxon>
        <taxon>Pelagomonadaceae</taxon>
        <taxon>Aureococcus</taxon>
    </lineage>
</organism>
<dbReference type="PROSITE" id="PS50088">
    <property type="entry name" value="ANK_REPEAT"/>
    <property type="match status" value="1"/>
</dbReference>
<protein>
    <submittedName>
        <fullName evidence="3">Protein serine/threonine phosphatase</fullName>
    </submittedName>
</protein>
<gene>
    <name evidence="3" type="ORF">SO694_000011067</name>
</gene>
<reference evidence="3 4" key="1">
    <citation type="submission" date="2024-03" db="EMBL/GenBank/DDBJ databases">
        <title>Aureococcus anophagefferens CCMP1851 and Kratosvirus quantuckense: Draft genome of a second virus-susceptible host strain in the model system.</title>
        <authorList>
            <person name="Chase E."/>
            <person name="Truchon A.R."/>
            <person name="Schepens W."/>
            <person name="Wilhelm S.W."/>
        </authorList>
    </citation>
    <scope>NUCLEOTIDE SEQUENCE [LARGE SCALE GENOMIC DNA]</scope>
    <source>
        <strain evidence="3 4">CCMP1851</strain>
    </source>
</reference>
<name>A0ABR1GCG6_AURAN</name>
<evidence type="ECO:0000256" key="2">
    <source>
        <dbReference type="SAM" id="MobiDB-lite"/>
    </source>
</evidence>
<evidence type="ECO:0000256" key="1">
    <source>
        <dbReference type="PROSITE-ProRule" id="PRU00023"/>
    </source>
</evidence>
<feature type="region of interest" description="Disordered" evidence="2">
    <location>
        <begin position="1"/>
        <end position="27"/>
    </location>
</feature>
<accession>A0ABR1GCG6</accession>
<sequence>MDTQRIGGSRATLGRGGSHAPGMSNDDFSVLSPRQVHDFRNAQTRWQRAVCLVNSPGRFARTGTLLMVNGSCAVLVGGGDHDGKRCMSMVDADHASADFYCDGSAEPTAKARLLPRALWREIPEHGLVVVGCHGSPVFYAGQWVGVVTEEVEELPRNQRAKLGIAPLYLHSAPKAGVGHGGTLLVDGGGPADANRGHHAPALALKAVHESNTATPKGDTVAHVAAYHGNVGALRVLRARGVTINAENSRGAARA</sequence>
<dbReference type="EMBL" id="JBBJCI010000035">
    <property type="protein sequence ID" value="KAK7253522.1"/>
    <property type="molecule type" value="Genomic_DNA"/>
</dbReference>
<evidence type="ECO:0000313" key="4">
    <source>
        <dbReference type="Proteomes" id="UP001363151"/>
    </source>
</evidence>
<keyword evidence="4" id="KW-1185">Reference proteome</keyword>
<feature type="repeat" description="ANK" evidence="1">
    <location>
        <begin position="216"/>
        <end position="248"/>
    </location>
</feature>
<proteinExistence type="predicted"/>
<keyword evidence="1" id="KW-0040">ANK repeat</keyword>
<comment type="caution">
    <text evidence="3">The sequence shown here is derived from an EMBL/GenBank/DDBJ whole genome shotgun (WGS) entry which is preliminary data.</text>
</comment>
<evidence type="ECO:0000313" key="3">
    <source>
        <dbReference type="EMBL" id="KAK7253522.1"/>
    </source>
</evidence>
<dbReference type="PROSITE" id="PS50297">
    <property type="entry name" value="ANK_REP_REGION"/>
    <property type="match status" value="1"/>
</dbReference>
<dbReference type="Proteomes" id="UP001363151">
    <property type="component" value="Unassembled WGS sequence"/>
</dbReference>
<dbReference type="InterPro" id="IPR002110">
    <property type="entry name" value="Ankyrin_rpt"/>
</dbReference>